<feature type="transmembrane region" description="Helical" evidence="9">
    <location>
        <begin position="232"/>
        <end position="257"/>
    </location>
</feature>
<sequence>MSRDDLGPVLLVAACVLLLAVLAVRLSVRSGLPSLLLYVGLGLLLGEDVLGLDFDDAELTGVLGYAALAVILAEGGLTTSWRSIRPAVPAAAVLATVGSLVSVAVTGAAAYVLLVPDWGLALLLGAVVSSTDAAAVFSVLRRVPLPRRLVGMLEAEAGFNDAPVVILVVALAESLVHGEGLDPLGIAGELVLELAVGAVVGLGVGRAGALLLQRVSLPSSGLYPITVLGLALGAYGAAAVAHGSGFLAVYLAALVLGNSRLAHGPATRGFAEGVAWVAQIGLFVMLGLLVTPHELGPAVLPALGIGAALLLLARPLSVLVSATPFGLGPREQALLSWAGLRGAVPIVLATVPVVEGVERSQLVFDVVFVLVVAFTLVQGPTLPAVARALRLRGDPEEARELDVDASPLTHLGADLLTVTIPEGSRLNGVQVFELRLPAGCAVTLVVRGGTAVVPDRRTILRHGDELLVVATSGDREEAERRLRAVSLHGRLADWHGGRRGRDRR</sequence>
<feature type="transmembrane region" description="Helical" evidence="9">
    <location>
        <begin position="334"/>
        <end position="354"/>
    </location>
</feature>
<dbReference type="PANTHER" id="PTHR32507:SF7">
    <property type="entry name" value="K(+)_H(+) ANTIPORTER NHAP2"/>
    <property type="match status" value="1"/>
</dbReference>
<dbReference type="NCBIfam" id="NF003716">
    <property type="entry name" value="PRK05326.1-3"/>
    <property type="match status" value="1"/>
</dbReference>
<feature type="transmembrane region" description="Helical" evidence="9">
    <location>
        <begin position="295"/>
        <end position="313"/>
    </location>
</feature>
<evidence type="ECO:0000256" key="7">
    <source>
        <dbReference type="ARBA" id="ARBA00023065"/>
    </source>
</evidence>
<feature type="transmembrane region" description="Helical" evidence="9">
    <location>
        <begin position="35"/>
        <end position="54"/>
    </location>
</feature>
<proteinExistence type="predicted"/>
<evidence type="ECO:0000256" key="1">
    <source>
        <dbReference type="ARBA" id="ARBA00004651"/>
    </source>
</evidence>
<evidence type="ECO:0000256" key="3">
    <source>
        <dbReference type="ARBA" id="ARBA00022449"/>
    </source>
</evidence>
<dbReference type="InterPro" id="IPR006153">
    <property type="entry name" value="Cation/H_exchanger_TM"/>
</dbReference>
<feature type="transmembrane region" description="Helical" evidence="9">
    <location>
        <begin position="6"/>
        <end position="28"/>
    </location>
</feature>
<gene>
    <name evidence="11" type="ORF">D5H78_02385</name>
</gene>
<feature type="domain" description="RCK C-terminal" evidence="10">
    <location>
        <begin position="403"/>
        <end position="484"/>
    </location>
</feature>
<evidence type="ECO:0000313" key="12">
    <source>
        <dbReference type="Proteomes" id="UP000265614"/>
    </source>
</evidence>
<comment type="subcellular location">
    <subcellularLocation>
        <location evidence="1">Cell membrane</location>
        <topology evidence="1">Multi-pass membrane protein</topology>
    </subcellularLocation>
</comment>
<dbReference type="NCBIfam" id="NF003715">
    <property type="entry name" value="PRK05326.1-2"/>
    <property type="match status" value="1"/>
</dbReference>
<dbReference type="GO" id="GO:0006813">
    <property type="term" value="P:potassium ion transport"/>
    <property type="evidence" value="ECO:0007669"/>
    <property type="project" value="InterPro"/>
</dbReference>
<feature type="transmembrane region" description="Helical" evidence="9">
    <location>
        <begin position="269"/>
        <end position="289"/>
    </location>
</feature>
<dbReference type="EMBL" id="QZEZ01000001">
    <property type="protein sequence ID" value="RJK97843.1"/>
    <property type="molecule type" value="Genomic_DNA"/>
</dbReference>
<feature type="transmembrane region" description="Helical" evidence="9">
    <location>
        <begin position="90"/>
        <end position="114"/>
    </location>
</feature>
<evidence type="ECO:0000256" key="9">
    <source>
        <dbReference type="SAM" id="Phobius"/>
    </source>
</evidence>
<evidence type="ECO:0000256" key="4">
    <source>
        <dbReference type="ARBA" id="ARBA00022475"/>
    </source>
</evidence>
<keyword evidence="4" id="KW-1003">Cell membrane</keyword>
<dbReference type="SUPFAM" id="SSF116726">
    <property type="entry name" value="TrkA C-terminal domain-like"/>
    <property type="match status" value="1"/>
</dbReference>
<organism evidence="11 12">
    <name type="scientific">Vallicoccus soli</name>
    <dbReference type="NCBI Taxonomy" id="2339232"/>
    <lineage>
        <taxon>Bacteria</taxon>
        <taxon>Bacillati</taxon>
        <taxon>Actinomycetota</taxon>
        <taxon>Actinomycetes</taxon>
        <taxon>Motilibacterales</taxon>
        <taxon>Vallicoccaceae</taxon>
        <taxon>Vallicoccus</taxon>
    </lineage>
</organism>
<keyword evidence="8 9" id="KW-0472">Membrane</keyword>
<dbReference type="Pfam" id="PF02080">
    <property type="entry name" value="TrkA_C"/>
    <property type="match status" value="1"/>
</dbReference>
<keyword evidence="12" id="KW-1185">Reference proteome</keyword>
<evidence type="ECO:0000313" key="11">
    <source>
        <dbReference type="EMBL" id="RJK97843.1"/>
    </source>
</evidence>
<feature type="transmembrane region" description="Helical" evidence="9">
    <location>
        <begin position="60"/>
        <end position="78"/>
    </location>
</feature>
<feature type="transmembrane region" description="Helical" evidence="9">
    <location>
        <begin position="120"/>
        <end position="140"/>
    </location>
</feature>
<dbReference type="InterPro" id="IPR038770">
    <property type="entry name" value="Na+/solute_symporter_sf"/>
</dbReference>
<evidence type="ECO:0000256" key="8">
    <source>
        <dbReference type="ARBA" id="ARBA00023136"/>
    </source>
</evidence>
<keyword evidence="5 9" id="KW-0812">Transmembrane</keyword>
<comment type="caution">
    <text evidence="11">The sequence shown here is derived from an EMBL/GenBank/DDBJ whole genome shotgun (WGS) entry which is preliminary data.</text>
</comment>
<dbReference type="PANTHER" id="PTHR32507">
    <property type="entry name" value="NA(+)/H(+) ANTIPORTER 1"/>
    <property type="match status" value="1"/>
</dbReference>
<dbReference type="AlphaFoldDB" id="A0A3A3Z4F1"/>
<dbReference type="Gene3D" id="1.20.1530.20">
    <property type="match status" value="1"/>
</dbReference>
<dbReference type="InterPro" id="IPR006037">
    <property type="entry name" value="RCK_C"/>
</dbReference>
<dbReference type="Proteomes" id="UP000265614">
    <property type="component" value="Unassembled WGS sequence"/>
</dbReference>
<dbReference type="Gene3D" id="3.30.70.1450">
    <property type="entry name" value="Regulator of K+ conductance, C-terminal domain"/>
    <property type="match status" value="1"/>
</dbReference>
<dbReference type="GO" id="GO:0015297">
    <property type="term" value="F:antiporter activity"/>
    <property type="evidence" value="ECO:0007669"/>
    <property type="project" value="UniProtKB-KW"/>
</dbReference>
<dbReference type="InterPro" id="IPR036721">
    <property type="entry name" value="RCK_C_sf"/>
</dbReference>
<name>A0A3A3Z4F1_9ACTN</name>
<keyword evidence="6 9" id="KW-1133">Transmembrane helix</keyword>
<dbReference type="GO" id="GO:0008324">
    <property type="term" value="F:monoatomic cation transmembrane transporter activity"/>
    <property type="evidence" value="ECO:0007669"/>
    <property type="project" value="InterPro"/>
</dbReference>
<dbReference type="GO" id="GO:0005886">
    <property type="term" value="C:plasma membrane"/>
    <property type="evidence" value="ECO:0007669"/>
    <property type="project" value="UniProtKB-SubCell"/>
</dbReference>
<dbReference type="PROSITE" id="PS51202">
    <property type="entry name" value="RCK_C"/>
    <property type="match status" value="1"/>
</dbReference>
<dbReference type="RefSeq" id="WP_119948769.1">
    <property type="nucleotide sequence ID" value="NZ_QZEZ01000001.1"/>
</dbReference>
<dbReference type="OrthoDB" id="9810759at2"/>
<evidence type="ECO:0000256" key="5">
    <source>
        <dbReference type="ARBA" id="ARBA00022692"/>
    </source>
</evidence>
<keyword evidence="3" id="KW-0050">Antiport</keyword>
<protein>
    <submittedName>
        <fullName evidence="11">Potassium/proton antiporter</fullName>
    </submittedName>
</protein>
<dbReference type="Pfam" id="PF00999">
    <property type="entry name" value="Na_H_Exchanger"/>
    <property type="match status" value="1"/>
</dbReference>
<evidence type="ECO:0000259" key="10">
    <source>
        <dbReference type="PROSITE" id="PS51202"/>
    </source>
</evidence>
<accession>A0A3A3Z4F1</accession>
<evidence type="ECO:0000256" key="6">
    <source>
        <dbReference type="ARBA" id="ARBA00022989"/>
    </source>
</evidence>
<feature type="transmembrane region" description="Helical" evidence="9">
    <location>
        <begin position="366"/>
        <end position="389"/>
    </location>
</feature>
<dbReference type="GO" id="GO:1902600">
    <property type="term" value="P:proton transmembrane transport"/>
    <property type="evidence" value="ECO:0007669"/>
    <property type="project" value="InterPro"/>
</dbReference>
<evidence type="ECO:0000256" key="2">
    <source>
        <dbReference type="ARBA" id="ARBA00022448"/>
    </source>
</evidence>
<keyword evidence="2" id="KW-0813">Transport</keyword>
<keyword evidence="7" id="KW-0406">Ion transport</keyword>
<reference evidence="11 12" key="1">
    <citation type="submission" date="2018-09" db="EMBL/GenBank/DDBJ databases">
        <title>YIM 75000 draft genome.</title>
        <authorList>
            <person name="Tang S."/>
            <person name="Feng Y."/>
        </authorList>
    </citation>
    <scope>NUCLEOTIDE SEQUENCE [LARGE SCALE GENOMIC DNA]</scope>
    <source>
        <strain evidence="11 12">YIM 75000</strain>
    </source>
</reference>